<dbReference type="EMBL" id="CP035495">
    <property type="protein sequence ID" value="QAY62863.1"/>
    <property type="molecule type" value="Genomic_DNA"/>
</dbReference>
<dbReference type="AlphaFoldDB" id="A0A4P6EMA5"/>
<dbReference type="OrthoDB" id="4420166at2"/>
<dbReference type="Pfam" id="PF04023">
    <property type="entry name" value="FeoA"/>
    <property type="match status" value="1"/>
</dbReference>
<organism evidence="3 4">
    <name type="scientific">Xylanimonas allomyrinae</name>
    <dbReference type="NCBI Taxonomy" id="2509459"/>
    <lineage>
        <taxon>Bacteria</taxon>
        <taxon>Bacillati</taxon>
        <taxon>Actinomycetota</taxon>
        <taxon>Actinomycetes</taxon>
        <taxon>Micrococcales</taxon>
        <taxon>Promicromonosporaceae</taxon>
        <taxon>Xylanimonas</taxon>
    </lineage>
</organism>
<proteinExistence type="predicted"/>
<dbReference type="SMART" id="SM00899">
    <property type="entry name" value="FeoA"/>
    <property type="match status" value="1"/>
</dbReference>
<dbReference type="Gene3D" id="2.30.30.90">
    <property type="match status" value="1"/>
</dbReference>
<dbReference type="SUPFAM" id="SSF50037">
    <property type="entry name" value="C-terminal domain of transcriptional repressors"/>
    <property type="match status" value="1"/>
</dbReference>
<keyword evidence="1" id="KW-0408">Iron</keyword>
<dbReference type="InterPro" id="IPR038157">
    <property type="entry name" value="FeoA_core_dom"/>
</dbReference>
<dbReference type="Proteomes" id="UP000291758">
    <property type="component" value="Chromosome"/>
</dbReference>
<dbReference type="RefSeq" id="WP_129203408.1">
    <property type="nucleotide sequence ID" value="NZ_CP035495.1"/>
</dbReference>
<gene>
    <name evidence="3" type="ORF">ET495_05945</name>
</gene>
<dbReference type="KEGG" id="xyl:ET495_05945"/>
<dbReference type="GO" id="GO:0046914">
    <property type="term" value="F:transition metal ion binding"/>
    <property type="evidence" value="ECO:0007669"/>
    <property type="project" value="InterPro"/>
</dbReference>
<dbReference type="InterPro" id="IPR007167">
    <property type="entry name" value="Fe-transptr_FeoA-like"/>
</dbReference>
<feature type="domain" description="Ferrous iron transporter FeoA-like" evidence="2">
    <location>
        <begin position="1"/>
        <end position="72"/>
    </location>
</feature>
<keyword evidence="4" id="KW-1185">Reference proteome</keyword>
<evidence type="ECO:0000259" key="2">
    <source>
        <dbReference type="SMART" id="SM00899"/>
    </source>
</evidence>
<reference evidence="3 4" key="1">
    <citation type="submission" date="2019-01" db="EMBL/GenBank/DDBJ databases">
        <title>Genome sequencing of strain 2JSPR-7.</title>
        <authorList>
            <person name="Heo J."/>
            <person name="Kim S.-J."/>
            <person name="Kim J.-S."/>
            <person name="Hong S.-B."/>
            <person name="Kwon S.-W."/>
        </authorList>
    </citation>
    <scope>NUCLEOTIDE SEQUENCE [LARGE SCALE GENOMIC DNA]</scope>
    <source>
        <strain evidence="3 4">2JSPR-7</strain>
    </source>
</reference>
<name>A0A4P6EMA5_9MICO</name>
<protein>
    <submittedName>
        <fullName evidence="3">Ferrous iron transport protein A</fullName>
    </submittedName>
</protein>
<evidence type="ECO:0000313" key="4">
    <source>
        <dbReference type="Proteomes" id="UP000291758"/>
    </source>
</evidence>
<accession>A0A4P6EMA5</accession>
<sequence>MDLRLCPAGTSAEVRWVDLDDEERTRLRELGLREGAVVHVVHCGAFGSRVVAVGADRFAIDGRTCACIGVDPLVPQLSRAPA</sequence>
<dbReference type="InterPro" id="IPR008988">
    <property type="entry name" value="Transcriptional_repressor_C"/>
</dbReference>
<evidence type="ECO:0000256" key="1">
    <source>
        <dbReference type="ARBA" id="ARBA00023004"/>
    </source>
</evidence>
<evidence type="ECO:0000313" key="3">
    <source>
        <dbReference type="EMBL" id="QAY62863.1"/>
    </source>
</evidence>